<dbReference type="Proteomes" id="UP000238479">
    <property type="component" value="Chromosome 6"/>
</dbReference>
<dbReference type="STRING" id="74649.A0A2P6PLP2"/>
<dbReference type="PANTHER" id="PTHR22844">
    <property type="entry name" value="F-BOX AND WD40 DOMAIN PROTEIN"/>
    <property type="match status" value="1"/>
</dbReference>
<comment type="caution">
    <text evidence="2">The sequence shown here is derived from an EMBL/GenBank/DDBJ whole genome shotgun (WGS) entry which is preliminary data.</text>
</comment>
<evidence type="ECO:0000313" key="2">
    <source>
        <dbReference type="EMBL" id="PRQ22848.1"/>
    </source>
</evidence>
<dbReference type="SUPFAM" id="SSF50978">
    <property type="entry name" value="WD40 repeat-like"/>
    <property type="match status" value="1"/>
</dbReference>
<dbReference type="Gene3D" id="2.130.10.10">
    <property type="entry name" value="YVTN repeat-like/Quinoprotein amine dehydrogenase"/>
    <property type="match status" value="1"/>
</dbReference>
<dbReference type="PANTHER" id="PTHR22844:SF199">
    <property type="entry name" value="F21J9.19"/>
    <property type="match status" value="1"/>
</dbReference>
<dbReference type="EMBL" id="PDCK01000044">
    <property type="protein sequence ID" value="PRQ22848.1"/>
    <property type="molecule type" value="Genomic_DNA"/>
</dbReference>
<reference evidence="2 3" key="1">
    <citation type="journal article" date="2018" name="Nat. Genet.">
        <title>The Rosa genome provides new insights in the design of modern roses.</title>
        <authorList>
            <person name="Bendahmane M."/>
        </authorList>
    </citation>
    <scope>NUCLEOTIDE SEQUENCE [LARGE SCALE GENOMIC DNA]</scope>
    <source>
        <strain evidence="3">cv. Old Blush</strain>
    </source>
</reference>
<evidence type="ECO:0000256" key="1">
    <source>
        <dbReference type="SAM" id="MobiDB-lite"/>
    </source>
</evidence>
<gene>
    <name evidence="2" type="ORF">RchiOBHm_Chr6g0254721</name>
</gene>
<keyword evidence="3" id="KW-1185">Reference proteome</keyword>
<dbReference type="AlphaFoldDB" id="A0A2P6PLP2"/>
<accession>A0A2P6PLP2</accession>
<dbReference type="InterPro" id="IPR001680">
    <property type="entry name" value="WD40_rpt"/>
</dbReference>
<evidence type="ECO:0000313" key="3">
    <source>
        <dbReference type="Proteomes" id="UP000238479"/>
    </source>
</evidence>
<sequence length="166" mass="18738">MLTKSKCTRSQEKAKSRSQEFDQSSYYSLPLDIAPPVQRHLQHQPPFQPLPPDAAIYPLPSEAHLPTRRPKPLRLSPLLHLPTVGAINFQTLKIWRDSNLRCVESVKAHEDAVSAVAVAKDGTVYTGSANRRSRVWGRPQDEKRHVLVATLEKHKSAVILRVSLWP</sequence>
<organism evidence="2 3">
    <name type="scientific">Rosa chinensis</name>
    <name type="common">China rose</name>
    <dbReference type="NCBI Taxonomy" id="74649"/>
    <lineage>
        <taxon>Eukaryota</taxon>
        <taxon>Viridiplantae</taxon>
        <taxon>Streptophyta</taxon>
        <taxon>Embryophyta</taxon>
        <taxon>Tracheophyta</taxon>
        <taxon>Spermatophyta</taxon>
        <taxon>Magnoliopsida</taxon>
        <taxon>eudicotyledons</taxon>
        <taxon>Gunneridae</taxon>
        <taxon>Pentapetalae</taxon>
        <taxon>rosids</taxon>
        <taxon>fabids</taxon>
        <taxon>Rosales</taxon>
        <taxon>Rosaceae</taxon>
        <taxon>Rosoideae</taxon>
        <taxon>Rosoideae incertae sedis</taxon>
        <taxon>Rosa</taxon>
    </lineage>
</organism>
<proteinExistence type="predicted"/>
<dbReference type="InterPro" id="IPR036322">
    <property type="entry name" value="WD40_repeat_dom_sf"/>
</dbReference>
<dbReference type="InterPro" id="IPR015943">
    <property type="entry name" value="WD40/YVTN_repeat-like_dom_sf"/>
</dbReference>
<dbReference type="Gramene" id="PRQ22848">
    <property type="protein sequence ID" value="PRQ22848"/>
    <property type="gene ID" value="RchiOBHm_Chr6g0254721"/>
</dbReference>
<dbReference type="InterPro" id="IPR045182">
    <property type="entry name" value="JINGUBANG-like"/>
</dbReference>
<feature type="compositionally biased region" description="Basic and acidic residues" evidence="1">
    <location>
        <begin position="9"/>
        <end position="20"/>
    </location>
</feature>
<feature type="region of interest" description="Disordered" evidence="1">
    <location>
        <begin position="1"/>
        <end position="23"/>
    </location>
</feature>
<name>A0A2P6PLP2_ROSCH</name>
<protein>
    <submittedName>
        <fullName evidence="2">Putative transcription factor WD40-like family</fullName>
    </submittedName>
</protein>
<dbReference type="SMART" id="SM00320">
    <property type="entry name" value="WD40"/>
    <property type="match status" value="1"/>
</dbReference>